<accession>A0A1F7GXZ0</accession>
<dbReference type="InterPro" id="IPR029058">
    <property type="entry name" value="AB_hydrolase_fold"/>
</dbReference>
<dbReference type="AlphaFoldDB" id="A0A1F7GXZ0"/>
<dbReference type="PANTHER" id="PTHR12277">
    <property type="entry name" value="ALPHA/BETA HYDROLASE DOMAIN-CONTAINING PROTEIN"/>
    <property type="match status" value="1"/>
</dbReference>
<sequence>MQKIFFKSKDGLKLCGVWHFLDKPTTKAVVLAHGMTVDKNEEGIIIELAELLKDNGFAVFRFDFRGHGESEGKSVDTTITGEITDVEGAIKEVKRREYKDIGLLGASVGGGIAALYTEKNQKELKCLCLWNPALNYDHTFLNPITPWLKDRHKSMMHDLKTKGWTTVGSSKKVYGKKMFDEMAEFKPYKALKNISIPTVIIHGTNDRYVSYEDSKNYAQNLNNGKLMTIEGAEHGFHEPKQYSDKAKQETLKFFLKYL</sequence>
<organism evidence="2 3">
    <name type="scientific">Candidatus Roizmanbacteria bacterium RIFCSPHIGHO2_02_FULL_38_11</name>
    <dbReference type="NCBI Taxonomy" id="1802039"/>
    <lineage>
        <taxon>Bacteria</taxon>
        <taxon>Candidatus Roizmaniibacteriota</taxon>
    </lineage>
</organism>
<dbReference type="Gene3D" id="3.40.50.1820">
    <property type="entry name" value="alpha/beta hydrolase"/>
    <property type="match status" value="1"/>
</dbReference>
<dbReference type="InterPro" id="IPR022742">
    <property type="entry name" value="Hydrolase_4"/>
</dbReference>
<reference evidence="2 3" key="1">
    <citation type="journal article" date="2016" name="Nat. Commun.">
        <title>Thousands of microbial genomes shed light on interconnected biogeochemical processes in an aquifer system.</title>
        <authorList>
            <person name="Anantharaman K."/>
            <person name="Brown C.T."/>
            <person name="Hug L.A."/>
            <person name="Sharon I."/>
            <person name="Castelle C.J."/>
            <person name="Probst A.J."/>
            <person name="Thomas B.C."/>
            <person name="Singh A."/>
            <person name="Wilkins M.J."/>
            <person name="Karaoz U."/>
            <person name="Brodie E.L."/>
            <person name="Williams K.H."/>
            <person name="Hubbard S.S."/>
            <person name="Banfield J.F."/>
        </authorList>
    </citation>
    <scope>NUCLEOTIDE SEQUENCE [LARGE SCALE GENOMIC DNA]</scope>
</reference>
<evidence type="ECO:0000259" key="1">
    <source>
        <dbReference type="Pfam" id="PF12146"/>
    </source>
</evidence>
<dbReference type="Pfam" id="PF12146">
    <property type="entry name" value="Hydrolase_4"/>
    <property type="match status" value="1"/>
</dbReference>
<gene>
    <name evidence="2" type="ORF">A3C25_00775</name>
</gene>
<comment type="caution">
    <text evidence="2">The sequence shown here is derived from an EMBL/GenBank/DDBJ whole genome shotgun (WGS) entry which is preliminary data.</text>
</comment>
<dbReference type="SUPFAM" id="SSF53474">
    <property type="entry name" value="alpha/beta-Hydrolases"/>
    <property type="match status" value="1"/>
</dbReference>
<evidence type="ECO:0000313" key="2">
    <source>
        <dbReference type="EMBL" id="OGK23634.1"/>
    </source>
</evidence>
<feature type="domain" description="Serine aminopeptidase S33" evidence="1">
    <location>
        <begin position="25"/>
        <end position="161"/>
    </location>
</feature>
<evidence type="ECO:0000313" key="3">
    <source>
        <dbReference type="Proteomes" id="UP000177913"/>
    </source>
</evidence>
<protein>
    <recommendedName>
        <fullName evidence="1">Serine aminopeptidase S33 domain-containing protein</fullName>
    </recommendedName>
</protein>
<name>A0A1F7GXZ0_9BACT</name>
<dbReference type="EMBL" id="MFZO01000044">
    <property type="protein sequence ID" value="OGK23634.1"/>
    <property type="molecule type" value="Genomic_DNA"/>
</dbReference>
<proteinExistence type="predicted"/>
<dbReference type="Proteomes" id="UP000177913">
    <property type="component" value="Unassembled WGS sequence"/>
</dbReference>